<sequence length="106" mass="11255">MSGALRLGTEKHKKVKAACEVGVLSTAGVSLLLGPLVDGEWLLTDPCIHVCIPVSVRLHVLKSRRSLLSSDPKRPLGAQSSVPAFPIRNSCLQRWGGICSGLFGPL</sequence>
<dbReference type="Proteomes" id="UP001176941">
    <property type="component" value="Chromosome 28"/>
</dbReference>
<keyword evidence="2" id="KW-1185">Reference proteome</keyword>
<accession>A0ABN8Z593</accession>
<gene>
    <name evidence="1" type="ORF">MRATA1EN1_LOCUS17962</name>
</gene>
<proteinExistence type="predicted"/>
<reference evidence="1" key="1">
    <citation type="submission" date="2023-04" db="EMBL/GenBank/DDBJ databases">
        <authorList>
            <consortium name="ELIXIR-Norway"/>
        </authorList>
    </citation>
    <scope>NUCLEOTIDE SEQUENCE [LARGE SCALE GENOMIC DNA]</scope>
</reference>
<name>A0ABN8Z593_RANTA</name>
<dbReference type="EMBL" id="OX459964">
    <property type="protein sequence ID" value="CAI9169000.1"/>
    <property type="molecule type" value="Genomic_DNA"/>
</dbReference>
<protein>
    <submittedName>
        <fullName evidence="1">Uncharacterized protein</fullName>
    </submittedName>
</protein>
<evidence type="ECO:0000313" key="2">
    <source>
        <dbReference type="Proteomes" id="UP001176941"/>
    </source>
</evidence>
<organism evidence="1 2">
    <name type="scientific">Rangifer tarandus platyrhynchus</name>
    <name type="common">Svalbard reindeer</name>
    <dbReference type="NCBI Taxonomy" id="3082113"/>
    <lineage>
        <taxon>Eukaryota</taxon>
        <taxon>Metazoa</taxon>
        <taxon>Chordata</taxon>
        <taxon>Craniata</taxon>
        <taxon>Vertebrata</taxon>
        <taxon>Euteleostomi</taxon>
        <taxon>Mammalia</taxon>
        <taxon>Eutheria</taxon>
        <taxon>Laurasiatheria</taxon>
        <taxon>Artiodactyla</taxon>
        <taxon>Ruminantia</taxon>
        <taxon>Pecora</taxon>
        <taxon>Cervidae</taxon>
        <taxon>Odocoileinae</taxon>
        <taxon>Rangifer</taxon>
    </lineage>
</organism>
<evidence type="ECO:0000313" key="1">
    <source>
        <dbReference type="EMBL" id="CAI9169000.1"/>
    </source>
</evidence>